<accession>A0A1I0FEG7</accession>
<gene>
    <name evidence="1" type="ORF">SAMN04487771_10259</name>
</gene>
<organism evidence="1 2">
    <name type="scientific">[Clostridium] aminophilum</name>
    <dbReference type="NCBI Taxonomy" id="1526"/>
    <lineage>
        <taxon>Bacteria</taxon>
        <taxon>Bacillati</taxon>
        <taxon>Bacillota</taxon>
        <taxon>Clostridia</taxon>
        <taxon>Lachnospirales</taxon>
        <taxon>Lachnospiraceae</taxon>
    </lineage>
</organism>
<dbReference type="AlphaFoldDB" id="A0A1I0FEG7"/>
<dbReference type="SUPFAM" id="SSF54593">
    <property type="entry name" value="Glyoxalase/Bleomycin resistance protein/Dihydroxybiphenyl dioxygenase"/>
    <property type="match status" value="1"/>
</dbReference>
<protein>
    <recommendedName>
        <fullName evidence="3">VOC domain-containing protein</fullName>
    </recommendedName>
</protein>
<reference evidence="2" key="1">
    <citation type="submission" date="2016-10" db="EMBL/GenBank/DDBJ databases">
        <authorList>
            <person name="Varghese N."/>
            <person name="Submissions S."/>
        </authorList>
    </citation>
    <scope>NUCLEOTIDE SEQUENCE [LARGE SCALE GENOMIC DNA]</scope>
    <source>
        <strain evidence="2">KH1P1</strain>
    </source>
</reference>
<proteinExistence type="predicted"/>
<evidence type="ECO:0008006" key="3">
    <source>
        <dbReference type="Google" id="ProtNLM"/>
    </source>
</evidence>
<keyword evidence="2" id="KW-1185">Reference proteome</keyword>
<sequence>MKITSFSPLIVTTDPENTIKLFEELGFEKRHKKDELDGREDVVGVRMKDANGFCVDIVKSGKTKQDMMTIRMNVDDFDEAREMLESRGFKPSPAGIVTDSSSKSIGMYSPSGFSFSLVHHIKD</sequence>
<dbReference type="InterPro" id="IPR029068">
    <property type="entry name" value="Glyas_Bleomycin-R_OHBP_Dase"/>
</dbReference>
<evidence type="ECO:0000313" key="2">
    <source>
        <dbReference type="Proteomes" id="UP000199820"/>
    </source>
</evidence>
<dbReference type="RefSeq" id="WP_074649623.1">
    <property type="nucleotide sequence ID" value="NZ_FOIL01000025.1"/>
</dbReference>
<dbReference type="EMBL" id="FOIL01000025">
    <property type="protein sequence ID" value="SET56561.1"/>
    <property type="molecule type" value="Genomic_DNA"/>
</dbReference>
<dbReference type="Gene3D" id="3.10.180.10">
    <property type="entry name" value="2,3-Dihydroxybiphenyl 1,2-Dioxygenase, domain 1"/>
    <property type="match status" value="1"/>
</dbReference>
<dbReference type="OrthoDB" id="1850059at2"/>
<dbReference type="Proteomes" id="UP000199820">
    <property type="component" value="Unassembled WGS sequence"/>
</dbReference>
<evidence type="ECO:0000313" key="1">
    <source>
        <dbReference type="EMBL" id="SET56561.1"/>
    </source>
</evidence>
<name>A0A1I0FEG7_9FIRM</name>